<organism evidence="1">
    <name type="scientific">Eucalyptus grandis</name>
    <name type="common">Flooded gum</name>
    <dbReference type="NCBI Taxonomy" id="71139"/>
    <lineage>
        <taxon>Eukaryota</taxon>
        <taxon>Viridiplantae</taxon>
        <taxon>Streptophyta</taxon>
        <taxon>Embryophyta</taxon>
        <taxon>Tracheophyta</taxon>
        <taxon>Spermatophyta</taxon>
        <taxon>Magnoliopsida</taxon>
        <taxon>eudicotyledons</taxon>
        <taxon>Gunneridae</taxon>
        <taxon>Pentapetalae</taxon>
        <taxon>rosids</taxon>
        <taxon>malvids</taxon>
        <taxon>Myrtales</taxon>
        <taxon>Myrtaceae</taxon>
        <taxon>Myrtoideae</taxon>
        <taxon>Eucalypteae</taxon>
        <taxon>Eucalyptus</taxon>
    </lineage>
</organism>
<evidence type="ECO:0000313" key="1">
    <source>
        <dbReference type="EMBL" id="KCW68203.1"/>
    </source>
</evidence>
<name>A0A059BQ26_EUCGR</name>
<dbReference type="InParanoid" id="A0A059BQ26"/>
<accession>A0A059BQ26</accession>
<sequence length="70" mass="8363">MMIAHHGPNVHGKKKKKKILKLHYHQEGKKSMDQTWSMLKWWLFQNDQICSRYDGGGENLDDELKPSKRR</sequence>
<proteinExistence type="predicted"/>
<dbReference type="AlphaFoldDB" id="A0A059BQ26"/>
<dbReference type="EMBL" id="KK198758">
    <property type="protein sequence ID" value="KCW68203.1"/>
    <property type="molecule type" value="Genomic_DNA"/>
</dbReference>
<reference evidence="1" key="1">
    <citation type="submission" date="2013-07" db="EMBL/GenBank/DDBJ databases">
        <title>The genome of Eucalyptus grandis.</title>
        <authorList>
            <person name="Schmutz J."/>
            <person name="Hayes R."/>
            <person name="Myburg A."/>
            <person name="Tuskan G."/>
            <person name="Grattapaglia D."/>
            <person name="Rokhsar D.S."/>
        </authorList>
    </citation>
    <scope>NUCLEOTIDE SEQUENCE</scope>
    <source>
        <tissue evidence="1">Leaf extractions</tissue>
    </source>
</reference>
<dbReference type="Gramene" id="KCW68203">
    <property type="protein sequence ID" value="KCW68203"/>
    <property type="gene ID" value="EUGRSUZ_F01869"/>
</dbReference>
<gene>
    <name evidence="1" type="ORF">EUGRSUZ_F01869</name>
</gene>
<protein>
    <submittedName>
        <fullName evidence="1">Uncharacterized protein</fullName>
    </submittedName>
</protein>